<keyword evidence="4" id="KW-0804">Transcription</keyword>
<dbReference type="PROSITE" id="PS50931">
    <property type="entry name" value="HTH_LYSR"/>
    <property type="match status" value="1"/>
</dbReference>
<dbReference type="InterPro" id="IPR005119">
    <property type="entry name" value="LysR_subst-bd"/>
</dbReference>
<dbReference type="PANTHER" id="PTHR30537">
    <property type="entry name" value="HTH-TYPE TRANSCRIPTIONAL REGULATOR"/>
    <property type="match status" value="1"/>
</dbReference>
<organism evidence="6">
    <name type="scientific">Curvibacter symbiont subsp. Hydra magnipapillata</name>
    <dbReference type="NCBI Taxonomy" id="667019"/>
    <lineage>
        <taxon>Bacteria</taxon>
        <taxon>Pseudomonadati</taxon>
        <taxon>Pseudomonadota</taxon>
        <taxon>Betaproteobacteria</taxon>
        <taxon>Burkholderiales</taxon>
        <taxon>Comamonadaceae</taxon>
        <taxon>Curvibacter</taxon>
    </lineage>
</organism>
<dbReference type="EMBL" id="FN543108">
    <property type="protein sequence ID" value="CBA33365.1"/>
    <property type="molecule type" value="Genomic_DNA"/>
</dbReference>
<dbReference type="Gene3D" id="1.10.10.10">
    <property type="entry name" value="Winged helix-like DNA-binding domain superfamily/Winged helix DNA-binding domain"/>
    <property type="match status" value="1"/>
</dbReference>
<accession>C9YGG8</accession>
<evidence type="ECO:0000256" key="4">
    <source>
        <dbReference type="ARBA" id="ARBA00023163"/>
    </source>
</evidence>
<dbReference type="FunFam" id="1.10.10.10:FF:000001">
    <property type="entry name" value="LysR family transcriptional regulator"/>
    <property type="match status" value="1"/>
</dbReference>
<dbReference type="Pfam" id="PF00126">
    <property type="entry name" value="HTH_1"/>
    <property type="match status" value="1"/>
</dbReference>
<evidence type="ECO:0000259" key="5">
    <source>
        <dbReference type="PROSITE" id="PS50931"/>
    </source>
</evidence>
<feature type="domain" description="HTH lysR-type" evidence="5">
    <location>
        <begin position="30"/>
        <end position="83"/>
    </location>
</feature>
<evidence type="ECO:0000313" key="6">
    <source>
        <dbReference type="EMBL" id="CBA33365.1"/>
    </source>
</evidence>
<dbReference type="GO" id="GO:0003700">
    <property type="term" value="F:DNA-binding transcription factor activity"/>
    <property type="evidence" value="ECO:0007669"/>
    <property type="project" value="InterPro"/>
</dbReference>
<protein>
    <recommendedName>
        <fullName evidence="5">HTH lysR-type domain-containing protein</fullName>
    </recommendedName>
</protein>
<proteinExistence type="inferred from homology"/>
<dbReference type="GO" id="GO:0006351">
    <property type="term" value="P:DNA-templated transcription"/>
    <property type="evidence" value="ECO:0007669"/>
    <property type="project" value="TreeGrafter"/>
</dbReference>
<dbReference type="InterPro" id="IPR000847">
    <property type="entry name" value="LysR_HTH_N"/>
</dbReference>
<dbReference type="GO" id="GO:0043565">
    <property type="term" value="F:sequence-specific DNA binding"/>
    <property type="evidence" value="ECO:0007669"/>
    <property type="project" value="TreeGrafter"/>
</dbReference>
<evidence type="ECO:0000256" key="1">
    <source>
        <dbReference type="ARBA" id="ARBA00009437"/>
    </source>
</evidence>
<dbReference type="Gene3D" id="3.40.190.10">
    <property type="entry name" value="Periplasmic binding protein-like II"/>
    <property type="match status" value="2"/>
</dbReference>
<dbReference type="SUPFAM" id="SSF46785">
    <property type="entry name" value="Winged helix' DNA-binding domain"/>
    <property type="match status" value="1"/>
</dbReference>
<name>C9YGG8_CURXX</name>
<reference evidence="6" key="1">
    <citation type="journal article" date="2010" name="Nature">
        <title>The Dynamic genome of Hydra.</title>
        <authorList>
            <person name="Chapman J.A."/>
            <person name="Kirkness E.F."/>
            <person name="Simakov O."/>
            <person name="Hampson S.E."/>
            <person name="Mitros T."/>
            <person name="Weinmaier T."/>
            <person name="Rattei T."/>
            <person name="Balasubramanian P.G."/>
            <person name="Borman J."/>
            <person name="Busam D."/>
            <person name="Disbennett K."/>
            <person name="Pfannkoch C."/>
            <person name="Sumin N."/>
            <person name="Sutton G."/>
            <person name="Viswanathan L."/>
            <person name="Walenz B."/>
            <person name="Goodstein D.M."/>
            <person name="Hellsten U."/>
            <person name="Kawashima T."/>
            <person name="Prochnik S.E."/>
            <person name="Putnam N.H."/>
            <person name="Shu S."/>
            <person name="Blumberg B."/>
            <person name="Dana C.E."/>
            <person name="Gee L."/>
            <person name="Kibler D.F."/>
            <person name="Law L."/>
            <person name="Lindgens D."/>
            <person name="Martinez D.E."/>
            <person name="Peng J."/>
            <person name="Wigge P.A."/>
            <person name="Bertulat B."/>
            <person name="Guder C."/>
            <person name="Nakamura Y."/>
            <person name="Ozbek S."/>
            <person name="Watanabe H."/>
            <person name="Khalturin K."/>
            <person name="Hemmrich G."/>
            <person name="Franke A."/>
            <person name="Augustin R."/>
            <person name="Fraune S."/>
            <person name="Hayakawa E."/>
            <person name="Hayakawa S."/>
            <person name="Hirose M."/>
            <person name="Hwang J."/>
            <person name="Ikeo K."/>
            <person name="Nishimiya-Fujisawa C."/>
            <person name="Ogura A."/>
            <person name="Takahashi T."/>
            <person name="Steinmetz P.R."/>
            <person name="Zhang X."/>
            <person name="Aufschnaiter R."/>
            <person name="Eder M.K."/>
            <person name="Gorny A.K."/>
            <person name="Salvenmoser W."/>
            <person name="Heimberg A.M."/>
            <person name="Wheeler B.M."/>
            <person name="Peterson K.J."/>
            <person name="Boettger A."/>
            <person name="Tischler P."/>
            <person name="Wolf A."/>
            <person name="Gojobori T."/>
            <person name="Remington K.A."/>
            <person name="Strausberg R.L."/>
            <person name="Venter J."/>
            <person name="Technau U."/>
            <person name="Hobmayer B."/>
            <person name="Bosch T.C."/>
            <person name="Holstein T.W."/>
            <person name="Fujisawa T."/>
            <person name="Bode H.R."/>
            <person name="David C.N."/>
            <person name="Rokhsar D.S."/>
            <person name="Steele R.E."/>
        </authorList>
    </citation>
    <scope>NUCLEOTIDE SEQUENCE</scope>
</reference>
<dbReference type="SUPFAM" id="SSF53850">
    <property type="entry name" value="Periplasmic binding protein-like II"/>
    <property type="match status" value="1"/>
</dbReference>
<dbReference type="PANTHER" id="PTHR30537:SF26">
    <property type="entry name" value="GLYCINE CLEAVAGE SYSTEM TRANSCRIPTIONAL ACTIVATOR"/>
    <property type="match status" value="1"/>
</dbReference>
<evidence type="ECO:0000256" key="3">
    <source>
        <dbReference type="ARBA" id="ARBA00023125"/>
    </source>
</evidence>
<gene>
    <name evidence="6" type="ORF">Csp_B18680</name>
</gene>
<sequence>MAFCEPPAMSDAIAPNTEIRLRTRPIAVGHLRALEAVARHLNFRAAAEELALTQSAVSRQIQALEDEVGVPLFLRHTRAVELTGAGGQLLRAAVPSLERIDSAVRQIRRTAGRKSVAISTWASFASMWLIPRLEAFQAEYPDIDIRIDATDNPVDLDTSDVDLAIRYTQPGGVNSDAVRLFGEQLTPVASPWLLKSGAPLRKAADLARFALLEASDTHRVQNLEWLTWRRWLELNQQPRLEPKRWMYFNYAHQIAQAALTGQGIALARMPLVADSLASGDLVEVLPGGRIDTPMVYWLLVGARNSSRPEIQAFCDWLLAQAAVTRKAIGEVPDPETQAHPD</sequence>
<dbReference type="InterPro" id="IPR058163">
    <property type="entry name" value="LysR-type_TF_proteobact-type"/>
</dbReference>
<dbReference type="CDD" id="cd08432">
    <property type="entry name" value="PBP2_GcdR_TrpI_HvrB_AmpR_like"/>
    <property type="match status" value="1"/>
</dbReference>
<keyword evidence="2" id="KW-0805">Transcription regulation</keyword>
<evidence type="ECO:0000256" key="2">
    <source>
        <dbReference type="ARBA" id="ARBA00023015"/>
    </source>
</evidence>
<dbReference type="PRINTS" id="PR00039">
    <property type="entry name" value="HTHLYSR"/>
</dbReference>
<dbReference type="Pfam" id="PF03466">
    <property type="entry name" value="LysR_substrate"/>
    <property type="match status" value="1"/>
</dbReference>
<dbReference type="InterPro" id="IPR036390">
    <property type="entry name" value="WH_DNA-bd_sf"/>
</dbReference>
<comment type="similarity">
    <text evidence="1">Belongs to the LysR transcriptional regulatory family.</text>
</comment>
<dbReference type="AlphaFoldDB" id="C9YGG8"/>
<keyword evidence="3" id="KW-0238">DNA-binding</keyword>
<dbReference type="InterPro" id="IPR036388">
    <property type="entry name" value="WH-like_DNA-bd_sf"/>
</dbReference>